<gene>
    <name evidence="2" type="ORF">OSTQU699_LOCUS9017</name>
</gene>
<keyword evidence="3" id="KW-1185">Reference proteome</keyword>
<organism evidence="2 3">
    <name type="scientific">Ostreobium quekettii</name>
    <dbReference type="NCBI Taxonomy" id="121088"/>
    <lineage>
        <taxon>Eukaryota</taxon>
        <taxon>Viridiplantae</taxon>
        <taxon>Chlorophyta</taxon>
        <taxon>core chlorophytes</taxon>
        <taxon>Ulvophyceae</taxon>
        <taxon>TCBD clade</taxon>
        <taxon>Bryopsidales</taxon>
        <taxon>Ostreobineae</taxon>
        <taxon>Ostreobiaceae</taxon>
        <taxon>Ostreobium</taxon>
    </lineage>
</organism>
<feature type="region of interest" description="Disordered" evidence="1">
    <location>
        <begin position="1"/>
        <end position="34"/>
    </location>
</feature>
<evidence type="ECO:0000313" key="3">
    <source>
        <dbReference type="Proteomes" id="UP000708148"/>
    </source>
</evidence>
<evidence type="ECO:0000256" key="1">
    <source>
        <dbReference type="SAM" id="MobiDB-lite"/>
    </source>
</evidence>
<evidence type="ECO:0000313" key="2">
    <source>
        <dbReference type="EMBL" id="CAD7703660.1"/>
    </source>
</evidence>
<name>A0A8S1JH72_9CHLO</name>
<dbReference type="EMBL" id="CAJHUC010002345">
    <property type="protein sequence ID" value="CAD7703660.1"/>
    <property type="molecule type" value="Genomic_DNA"/>
</dbReference>
<dbReference type="AlphaFoldDB" id="A0A8S1JH72"/>
<dbReference type="Proteomes" id="UP000708148">
    <property type="component" value="Unassembled WGS sequence"/>
</dbReference>
<reference evidence="2" key="1">
    <citation type="submission" date="2020-12" db="EMBL/GenBank/DDBJ databases">
        <authorList>
            <person name="Iha C."/>
        </authorList>
    </citation>
    <scope>NUCLEOTIDE SEQUENCE</scope>
</reference>
<sequence>MELPAQAEKHAPQHRQPQLGPGQCHISGEWDRPASTAGRRAQLFRVGWRSASMGSCWAAVCIADSCRPRSKSAMGDPTGARSLARFLSDALGAKLESASAGRWWFDGGRGRH</sequence>
<proteinExistence type="predicted"/>
<comment type="caution">
    <text evidence="2">The sequence shown here is derived from an EMBL/GenBank/DDBJ whole genome shotgun (WGS) entry which is preliminary data.</text>
</comment>
<protein>
    <submittedName>
        <fullName evidence="2">Uncharacterized protein</fullName>
    </submittedName>
</protein>
<accession>A0A8S1JH72</accession>